<comment type="caution">
    <text evidence="2">The sequence shown here is derived from an EMBL/GenBank/DDBJ whole genome shotgun (WGS) entry which is preliminary data.</text>
</comment>
<evidence type="ECO:0000313" key="2">
    <source>
        <dbReference type="EMBL" id="MFK7001907.1"/>
    </source>
</evidence>
<accession>A0ABW8PBG0</accession>
<dbReference type="CDD" id="cd00063">
    <property type="entry name" value="FN3"/>
    <property type="match status" value="1"/>
</dbReference>
<dbReference type="Proteomes" id="UP001621706">
    <property type="component" value="Unassembled WGS sequence"/>
</dbReference>
<feature type="domain" description="Fibronectin type-III" evidence="1">
    <location>
        <begin position="502"/>
        <end position="595"/>
    </location>
</feature>
<name>A0ABW8PBG0_9FLAO</name>
<sequence length="691" mass="78873">MIFKSKGAVVIFTQLMILSHVIAYSQSPKVQLLARGQKDRILLRWGITSASEWKKSLKTGYYLTRYTIKKGNQILTTPEKKVLSIEPIKPEPLEKWEELIKRDQYAAILAQSIYGEDFEITGQNDNTISRIIDSSDKLEQRFSFGLYAADMSFEGALKAGLGFVDTSIVKSETYVYQLTVAGKNTLKPTSVMMGIRDYKKLPAVDDVVAVADDKKVIVSWDFDTYKSIFSSYKIERSEDGVNFKSITNTPIVNMNEQKGVISKRMFYVDTLAQNDKIYHYKLYGISAFGEKGQDSKVLSAKGIHDVFLPSRITDYHITKENSVLLEWEYPKELEEHIAGFEINHAEDDKAVYQKVSDMILPSIRKFEHKNLAASNYYKIVVLGKNNKRLNSQSILVQPIDSLPPARPIGLTGVIDSLGTIKLKWQANIEKDLRGYRILKANNPNEEFVDIYKKSFIGTSFEDKVSLKMSNPKVYYKIAAEDNRFNISEPSEVLVLEKPDVIPPAPPIFKNYTIVNGAIQLDWIRSYSEDVSQHILKRRKAGETKWQELIKVSDTTQTYLDKDLENKTTYQYAIVAKDKTNLESALDNAIVTIPFVSMKPVDLIQNFIGTVDREQRKIILNWSFAKTKEKIQGISIYRNQLGEPPMLWKELSKPVDTIDDIGLAINKEYEYHLMILLENNTPVKSESVIVKY</sequence>
<dbReference type="InterPro" id="IPR036116">
    <property type="entry name" value="FN3_sf"/>
</dbReference>
<evidence type="ECO:0000313" key="3">
    <source>
        <dbReference type="Proteomes" id="UP001621706"/>
    </source>
</evidence>
<organism evidence="2 3">
    <name type="scientific">Flavobacterium oreochromis</name>
    <dbReference type="NCBI Taxonomy" id="2906078"/>
    <lineage>
        <taxon>Bacteria</taxon>
        <taxon>Pseudomonadati</taxon>
        <taxon>Bacteroidota</taxon>
        <taxon>Flavobacteriia</taxon>
        <taxon>Flavobacteriales</taxon>
        <taxon>Flavobacteriaceae</taxon>
        <taxon>Flavobacterium</taxon>
    </lineage>
</organism>
<gene>
    <name evidence="2" type="ORF">V3I07_13510</name>
</gene>
<dbReference type="InterPro" id="IPR013783">
    <property type="entry name" value="Ig-like_fold"/>
</dbReference>
<feature type="domain" description="Fibronectin type-III" evidence="1">
    <location>
        <begin position="308"/>
        <end position="404"/>
    </location>
</feature>
<keyword evidence="3" id="KW-1185">Reference proteome</keyword>
<dbReference type="RefSeq" id="WP_088400801.1">
    <property type="nucleotide sequence ID" value="NZ_JAZGZP010000023.1"/>
</dbReference>
<evidence type="ECO:0000259" key="1">
    <source>
        <dbReference type="PROSITE" id="PS50853"/>
    </source>
</evidence>
<dbReference type="InterPro" id="IPR003961">
    <property type="entry name" value="FN3_dom"/>
</dbReference>
<proteinExistence type="predicted"/>
<reference evidence="2 3" key="1">
    <citation type="submission" date="2024-02" db="EMBL/GenBank/DDBJ databases">
        <title>Comparative Genomic Analysis of Flavobacterium Species Causing Columnaris Disease of Freshwater Fish in Thailand: Insights into Virulence and Resistance Mechanisms.</title>
        <authorList>
            <person name="Nguyen D."/>
            <person name="Chokmangmeepisarn P."/>
            <person name="Khianchaikhan K."/>
            <person name="Morishita M."/>
            <person name="Bunnoy A."/>
            <person name="Rodkhum C."/>
        </authorList>
    </citation>
    <scope>NUCLEOTIDE SEQUENCE [LARGE SCALE GENOMIC DNA]</scope>
    <source>
        <strain evidence="2 3">CNRT2201</strain>
    </source>
</reference>
<dbReference type="Gene3D" id="2.60.40.10">
    <property type="entry name" value="Immunoglobulins"/>
    <property type="match status" value="3"/>
</dbReference>
<dbReference type="SMART" id="SM00060">
    <property type="entry name" value="FN3"/>
    <property type="match status" value="3"/>
</dbReference>
<dbReference type="PROSITE" id="PS50853">
    <property type="entry name" value="FN3"/>
    <property type="match status" value="2"/>
</dbReference>
<dbReference type="SUPFAM" id="SSF49265">
    <property type="entry name" value="Fibronectin type III"/>
    <property type="match status" value="2"/>
</dbReference>
<dbReference type="EMBL" id="JAZGZP010000023">
    <property type="protein sequence ID" value="MFK7001907.1"/>
    <property type="molecule type" value="Genomic_DNA"/>
</dbReference>
<protein>
    <submittedName>
        <fullName evidence="2">Fibronectin type III domain-containing protein</fullName>
    </submittedName>
</protein>